<protein>
    <recommendedName>
        <fullName evidence="2">D-isomer specific 2-hydroxyacid dehydrogenase NAD-binding domain-containing protein</fullName>
    </recommendedName>
</protein>
<dbReference type="KEGG" id="sre:PTSG_12879"/>
<organism evidence="3 4">
    <name type="scientific">Salpingoeca rosetta (strain ATCC 50818 / BSB-021)</name>
    <dbReference type="NCBI Taxonomy" id="946362"/>
    <lineage>
        <taxon>Eukaryota</taxon>
        <taxon>Choanoflagellata</taxon>
        <taxon>Craspedida</taxon>
        <taxon>Salpingoecidae</taxon>
        <taxon>Salpingoeca</taxon>
    </lineage>
</organism>
<dbReference type="EMBL" id="GL832982">
    <property type="protein sequence ID" value="EGD78318.1"/>
    <property type="molecule type" value="Genomic_DNA"/>
</dbReference>
<dbReference type="GO" id="GO:0051287">
    <property type="term" value="F:NAD binding"/>
    <property type="evidence" value="ECO:0007669"/>
    <property type="project" value="InterPro"/>
</dbReference>
<dbReference type="InterPro" id="IPR050223">
    <property type="entry name" value="D-isomer_2-hydroxyacid_DH"/>
</dbReference>
<keyword evidence="1" id="KW-0560">Oxidoreductase</keyword>
<dbReference type="InterPro" id="IPR006140">
    <property type="entry name" value="D-isomer_DH_NAD-bd"/>
</dbReference>
<reference evidence="3" key="1">
    <citation type="submission" date="2009-08" db="EMBL/GenBank/DDBJ databases">
        <title>Annotation of Salpingoeca rosetta.</title>
        <authorList>
            <consortium name="The Broad Institute Genome Sequencing Platform"/>
            <person name="Russ C."/>
            <person name="Cuomo C."/>
            <person name="Burger G."/>
            <person name="Gray M.W."/>
            <person name="Holland P.W.H."/>
            <person name="King N."/>
            <person name="Lang F.B.F."/>
            <person name="Roger A.J."/>
            <person name="Ruiz-Trillo I."/>
            <person name="Young S.K."/>
            <person name="Zeng Q."/>
            <person name="Gargeya S."/>
            <person name="Alvarado L."/>
            <person name="Berlin A."/>
            <person name="Chapman S.B."/>
            <person name="Chen Z."/>
            <person name="Freedman E."/>
            <person name="Gellesch M."/>
            <person name="Goldberg J."/>
            <person name="Griggs A."/>
            <person name="Gujja S."/>
            <person name="Heilman E."/>
            <person name="Heiman D."/>
            <person name="Howarth C."/>
            <person name="Mehta T."/>
            <person name="Neiman D."/>
            <person name="Pearson M."/>
            <person name="Roberts A."/>
            <person name="Saif S."/>
            <person name="Shea T."/>
            <person name="Shenoy N."/>
            <person name="Sisk P."/>
            <person name="Stolte C."/>
            <person name="Sykes S."/>
            <person name="White J."/>
            <person name="Yandava C."/>
            <person name="Haas B."/>
            <person name="Nusbaum C."/>
            <person name="Birren B."/>
        </authorList>
    </citation>
    <scope>NUCLEOTIDE SEQUENCE</scope>
    <source>
        <strain evidence="3">ATCC 50818</strain>
    </source>
</reference>
<dbReference type="PANTHER" id="PTHR10996">
    <property type="entry name" value="2-HYDROXYACID DEHYDROGENASE-RELATED"/>
    <property type="match status" value="1"/>
</dbReference>
<name>F2UMG9_SALR5</name>
<evidence type="ECO:0000259" key="2">
    <source>
        <dbReference type="Pfam" id="PF02826"/>
    </source>
</evidence>
<evidence type="ECO:0000313" key="4">
    <source>
        <dbReference type="Proteomes" id="UP000007799"/>
    </source>
</evidence>
<dbReference type="PANTHER" id="PTHR10996:SF277">
    <property type="entry name" value="GLYOXYLATE REDUCTASE_HYDROXYPYRUVATE REDUCTASE"/>
    <property type="match status" value="1"/>
</dbReference>
<dbReference type="RefSeq" id="XP_004989641.1">
    <property type="nucleotide sequence ID" value="XM_004989584.1"/>
</dbReference>
<dbReference type="InParanoid" id="F2UMG9"/>
<dbReference type="InterPro" id="IPR036291">
    <property type="entry name" value="NAD(P)-bd_dom_sf"/>
</dbReference>
<gene>
    <name evidence="3" type="ORF">PTSG_12879</name>
</gene>
<sequence>MDTLMRESDIIVATCALTPETTNIFNAETFKKMKNSAIIVNTARGACVDQDALVHALKTGEIKVVSSSSSCFIGNGHIVLDIKKKEEQATLK</sequence>
<dbReference type="Gene3D" id="3.40.50.720">
    <property type="entry name" value="NAD(P)-binding Rossmann-like Domain"/>
    <property type="match status" value="1"/>
</dbReference>
<dbReference type="AlphaFoldDB" id="F2UMG9"/>
<dbReference type="eggNOG" id="KOG0069">
    <property type="taxonomic scope" value="Eukaryota"/>
</dbReference>
<dbReference type="Pfam" id="PF02826">
    <property type="entry name" value="2-Hacid_dh_C"/>
    <property type="match status" value="1"/>
</dbReference>
<dbReference type="GO" id="GO:0030267">
    <property type="term" value="F:glyoxylate reductase (NADPH) activity"/>
    <property type="evidence" value="ECO:0007669"/>
    <property type="project" value="TreeGrafter"/>
</dbReference>
<dbReference type="GO" id="GO:0008465">
    <property type="term" value="F:hydroxypyruvate reductase (NADH) activity"/>
    <property type="evidence" value="ECO:0007669"/>
    <property type="project" value="TreeGrafter"/>
</dbReference>
<dbReference type="OrthoDB" id="298012at2759"/>
<accession>F2UMG9</accession>
<dbReference type="GO" id="GO:0005829">
    <property type="term" value="C:cytosol"/>
    <property type="evidence" value="ECO:0007669"/>
    <property type="project" value="TreeGrafter"/>
</dbReference>
<dbReference type="GeneID" id="16070192"/>
<proteinExistence type="predicted"/>
<dbReference type="SUPFAM" id="SSF51735">
    <property type="entry name" value="NAD(P)-binding Rossmann-fold domains"/>
    <property type="match status" value="1"/>
</dbReference>
<evidence type="ECO:0000256" key="1">
    <source>
        <dbReference type="ARBA" id="ARBA00023002"/>
    </source>
</evidence>
<dbReference type="STRING" id="946362.F2UMG9"/>
<evidence type="ECO:0000313" key="3">
    <source>
        <dbReference type="EMBL" id="EGD78318.1"/>
    </source>
</evidence>
<dbReference type="Proteomes" id="UP000007799">
    <property type="component" value="Unassembled WGS sequence"/>
</dbReference>
<feature type="domain" description="D-isomer specific 2-hydroxyacid dehydrogenase NAD-binding" evidence="2">
    <location>
        <begin position="1"/>
        <end position="64"/>
    </location>
</feature>
<keyword evidence="4" id="KW-1185">Reference proteome</keyword>